<dbReference type="InterPro" id="IPR000408">
    <property type="entry name" value="Reg_chr_condens"/>
</dbReference>
<dbReference type="SUPFAM" id="SSF50985">
    <property type="entry name" value="RCC1/BLIP-II"/>
    <property type="match status" value="1"/>
</dbReference>
<evidence type="ECO:0000313" key="2">
    <source>
        <dbReference type="Proteomes" id="UP000743370"/>
    </source>
</evidence>
<sequence>MEMMYSEIADALAKFDIEAHPRDYLTFFLPRITYRKTKTRNHLQETLEPSPPLSPKSFAIEDERWLSAILWLVVFGGTLMEKIGFVHFRGLGVVRFLGLPLCRFPVISAAVLSVVVAMVDGDLWAKWSVVEGCGVVVSLVAGIGHEGGGTRKEKGQKPSENAINRRKRVVTDGLTTAKEPSVNPLSLTITEGFCPSVITEGQKPSVYTWGKGYCGALGHGDEIEKTTPEMLTSLKISISMALAPWDLAASDSWIEGTKIFGFGDNERAQLGHDTLRSCLEPTQILNRDTSEDVESM</sequence>
<organism evidence="1 2">
    <name type="scientific">Phaseolus angularis</name>
    <name type="common">Azuki bean</name>
    <name type="synonym">Vigna angularis</name>
    <dbReference type="NCBI Taxonomy" id="3914"/>
    <lineage>
        <taxon>Eukaryota</taxon>
        <taxon>Viridiplantae</taxon>
        <taxon>Streptophyta</taxon>
        <taxon>Embryophyta</taxon>
        <taxon>Tracheophyta</taxon>
        <taxon>Spermatophyta</taxon>
        <taxon>Magnoliopsida</taxon>
        <taxon>eudicotyledons</taxon>
        <taxon>Gunneridae</taxon>
        <taxon>Pentapetalae</taxon>
        <taxon>rosids</taxon>
        <taxon>fabids</taxon>
        <taxon>Fabales</taxon>
        <taxon>Fabaceae</taxon>
        <taxon>Papilionoideae</taxon>
        <taxon>50 kb inversion clade</taxon>
        <taxon>NPAAA clade</taxon>
        <taxon>indigoferoid/millettioid clade</taxon>
        <taxon>Phaseoleae</taxon>
        <taxon>Vigna</taxon>
    </lineage>
</organism>
<comment type="caution">
    <text evidence="1">The sequence shown here is derived from an EMBL/GenBank/DDBJ whole genome shotgun (WGS) entry which is preliminary data.</text>
</comment>
<dbReference type="Pfam" id="PF00415">
    <property type="entry name" value="RCC1"/>
    <property type="match status" value="1"/>
</dbReference>
<accession>A0A8T0LCX2</accession>
<dbReference type="EMBL" id="JABFOF010000001">
    <property type="protein sequence ID" value="KAG2409877.1"/>
    <property type="molecule type" value="Genomic_DNA"/>
</dbReference>
<dbReference type="AlphaFoldDB" id="A0A8T0LCX2"/>
<dbReference type="InterPro" id="IPR009091">
    <property type="entry name" value="RCC1/BLIP-II"/>
</dbReference>
<proteinExistence type="predicted"/>
<dbReference type="Proteomes" id="UP000743370">
    <property type="component" value="Unassembled WGS sequence"/>
</dbReference>
<gene>
    <name evidence="1" type="ORF">HKW66_Vig0005420</name>
</gene>
<dbReference type="Gene3D" id="2.130.10.30">
    <property type="entry name" value="Regulator of chromosome condensation 1/beta-lactamase-inhibitor protein II"/>
    <property type="match status" value="1"/>
</dbReference>
<reference evidence="1 2" key="1">
    <citation type="submission" date="2020-05" db="EMBL/GenBank/DDBJ databases">
        <title>Vigna angularis (adzuki bean) Var. LongXiaoDou No. 4 denovo assembly.</title>
        <authorList>
            <person name="Xiang H."/>
        </authorList>
    </citation>
    <scope>NUCLEOTIDE SEQUENCE [LARGE SCALE GENOMIC DNA]</scope>
    <source>
        <tissue evidence="1">Leaf</tissue>
    </source>
</reference>
<evidence type="ECO:0000313" key="1">
    <source>
        <dbReference type="EMBL" id="KAG2409877.1"/>
    </source>
</evidence>
<name>A0A8T0LCX2_PHAAN</name>
<protein>
    <submittedName>
        <fullName evidence="1">Uncharacterized protein</fullName>
    </submittedName>
</protein>